<accession>A0A150G6W5</accession>
<comment type="caution">
    <text evidence="2">The sequence shown here is derived from an EMBL/GenBank/DDBJ whole genome shotgun (WGS) entry which is preliminary data.</text>
</comment>
<feature type="compositionally biased region" description="Low complexity" evidence="1">
    <location>
        <begin position="480"/>
        <end position="496"/>
    </location>
</feature>
<dbReference type="AlphaFoldDB" id="A0A150G6W5"/>
<evidence type="ECO:0000256" key="1">
    <source>
        <dbReference type="SAM" id="MobiDB-lite"/>
    </source>
</evidence>
<gene>
    <name evidence="2" type="ORF">GPECTOR_52g12</name>
</gene>
<dbReference type="SUPFAM" id="SSF52047">
    <property type="entry name" value="RNI-like"/>
    <property type="match status" value="1"/>
</dbReference>
<feature type="region of interest" description="Disordered" evidence="1">
    <location>
        <begin position="461"/>
        <end position="498"/>
    </location>
</feature>
<dbReference type="Proteomes" id="UP000075714">
    <property type="component" value="Unassembled WGS sequence"/>
</dbReference>
<keyword evidence="3" id="KW-1185">Reference proteome</keyword>
<evidence type="ECO:0000313" key="2">
    <source>
        <dbReference type="EMBL" id="KXZ45609.1"/>
    </source>
</evidence>
<evidence type="ECO:0000313" key="3">
    <source>
        <dbReference type="Proteomes" id="UP000075714"/>
    </source>
</evidence>
<organism evidence="2 3">
    <name type="scientific">Gonium pectorale</name>
    <name type="common">Green alga</name>
    <dbReference type="NCBI Taxonomy" id="33097"/>
    <lineage>
        <taxon>Eukaryota</taxon>
        <taxon>Viridiplantae</taxon>
        <taxon>Chlorophyta</taxon>
        <taxon>core chlorophytes</taxon>
        <taxon>Chlorophyceae</taxon>
        <taxon>CS clade</taxon>
        <taxon>Chlamydomonadales</taxon>
        <taxon>Volvocaceae</taxon>
        <taxon>Gonium</taxon>
    </lineage>
</organism>
<proteinExistence type="predicted"/>
<name>A0A150G6W5_GONPE</name>
<dbReference type="OrthoDB" id="550061at2759"/>
<protein>
    <submittedName>
        <fullName evidence="2">Uncharacterized protein</fullName>
    </submittedName>
</protein>
<reference evidence="3" key="1">
    <citation type="journal article" date="2016" name="Nat. Commun.">
        <title>The Gonium pectorale genome demonstrates co-option of cell cycle regulation during the evolution of multicellularity.</title>
        <authorList>
            <person name="Hanschen E.R."/>
            <person name="Marriage T.N."/>
            <person name="Ferris P.J."/>
            <person name="Hamaji T."/>
            <person name="Toyoda A."/>
            <person name="Fujiyama A."/>
            <person name="Neme R."/>
            <person name="Noguchi H."/>
            <person name="Minakuchi Y."/>
            <person name="Suzuki M."/>
            <person name="Kawai-Toyooka H."/>
            <person name="Smith D.R."/>
            <person name="Sparks H."/>
            <person name="Anderson J."/>
            <person name="Bakaric R."/>
            <person name="Luria V."/>
            <person name="Karger A."/>
            <person name="Kirschner M.W."/>
            <person name="Durand P.M."/>
            <person name="Michod R.E."/>
            <person name="Nozaki H."/>
            <person name="Olson B.J."/>
        </authorList>
    </citation>
    <scope>NUCLEOTIDE SEQUENCE [LARGE SCALE GENOMIC DNA]</scope>
    <source>
        <strain evidence="3">NIES-2863</strain>
    </source>
</reference>
<dbReference type="EMBL" id="LSYV01000053">
    <property type="protein sequence ID" value="KXZ45609.1"/>
    <property type="molecule type" value="Genomic_DNA"/>
</dbReference>
<sequence length="728" mass="75363">MRHADANLGDVLQQAGAAAGTLLGMLREDDSLAALRLTCTSLRDYVDMNVSRLRLTVTATDRERWAARQLPSLAKFPSCNSVELHLEPAGLGNQDGDLASLTSLPFLGMPLQRRQRITELYLETGQRSRLPARSAWQVEDAICCLASLLPGLRELDLTCLSYMSYDPARQQLMYNNLTALPQLRRLSLPSCRALEAVGALAGGRLEMLIVDAGLCARDGALSPTAAKDGLAKLNGLKHLEFRYCCLSASPGGDADDGAGGAAATSSGAGGGSGGLRLLLDNLPPGLRSLVVVGMEGSDRQSQEFRVELPGSSPYASGVTIRRPAGGSGNGGDTELLEAPVSTFGPLAAVLLGSSVLGPRLGRLEIAARLSVSNLPALALGTPKLRPLWALLQRCDSVRVAEIAADTVEAAVEAVARLGRPGRLLTEGSRQGRMVLDLDALGSAALQVALLRRLAGGCDRSEAEGGAAEGCGRSAGDRSAGLRTATAAPSAATGPLTKPGPSYGPIPEYGGSLIVLRGGLLAALALAPDALQVWVRWLAEQAAALADHPSARRPGGESYAIALAAMARGVSGARAWFGFEGIRPLCAWQALPAAGAIVLWTGTPASMVQAAAGVSSKVAAVAAATATVGQAQPLHQPEQAATGASCAVEAMPLAADVVMAAAAAQDMWPEEGPVRRAFLWALQQELQSRWDASLPGCGGDPAAEAALLRGLLGAWEQLVGEMRGEVLIW</sequence>